<organism evidence="1">
    <name type="scientific">freshwater metagenome</name>
    <dbReference type="NCBI Taxonomy" id="449393"/>
    <lineage>
        <taxon>unclassified sequences</taxon>
        <taxon>metagenomes</taxon>
        <taxon>ecological metagenomes</taxon>
    </lineage>
</organism>
<gene>
    <name evidence="1" type="ORF">UFOPK2158_00384</name>
</gene>
<accession>A0A6J6JQZ9</accession>
<name>A0A6J6JQZ9_9ZZZZ</name>
<sequence>MWSLVLSSVAWESGALFAGLGRRGVLLSFLGTLNECMA</sequence>
<evidence type="ECO:0000313" key="1">
    <source>
        <dbReference type="EMBL" id="CAB4638724.1"/>
    </source>
</evidence>
<proteinExistence type="predicted"/>
<dbReference type="AlphaFoldDB" id="A0A6J6JQZ9"/>
<dbReference type="EMBL" id="CAEZVY010000027">
    <property type="protein sequence ID" value="CAB4638724.1"/>
    <property type="molecule type" value="Genomic_DNA"/>
</dbReference>
<protein>
    <submittedName>
        <fullName evidence="1">Unannotated protein</fullName>
    </submittedName>
</protein>
<reference evidence="1" key="1">
    <citation type="submission" date="2020-05" db="EMBL/GenBank/DDBJ databases">
        <authorList>
            <person name="Chiriac C."/>
            <person name="Salcher M."/>
            <person name="Ghai R."/>
            <person name="Kavagutti S V."/>
        </authorList>
    </citation>
    <scope>NUCLEOTIDE SEQUENCE</scope>
</reference>